<comment type="caution">
    <text evidence="1">The sequence shown here is derived from an EMBL/GenBank/DDBJ whole genome shotgun (WGS) entry which is preliminary data.</text>
</comment>
<sequence length="73" mass="8518">TINTIDNNNKTILNTDFLNKLLNNESYKPNIESVKTNFEYNDESNAKSSSWNSDKDILLIEPLQLHTRIIFFL</sequence>
<evidence type="ECO:0000313" key="1">
    <source>
        <dbReference type="EMBL" id="CAG8722552.1"/>
    </source>
</evidence>
<keyword evidence="2" id="KW-1185">Reference proteome</keyword>
<name>A0A9N9I7F5_9GLOM</name>
<gene>
    <name evidence="1" type="ORF">CPELLU_LOCUS12984</name>
</gene>
<reference evidence="1" key="1">
    <citation type="submission" date="2021-06" db="EMBL/GenBank/DDBJ databases">
        <authorList>
            <person name="Kallberg Y."/>
            <person name="Tangrot J."/>
            <person name="Rosling A."/>
        </authorList>
    </citation>
    <scope>NUCLEOTIDE SEQUENCE</scope>
    <source>
        <strain evidence="1">FL966</strain>
    </source>
</reference>
<protein>
    <submittedName>
        <fullName evidence="1">14488_t:CDS:1</fullName>
    </submittedName>
</protein>
<organism evidence="1 2">
    <name type="scientific">Cetraspora pellucida</name>
    <dbReference type="NCBI Taxonomy" id="1433469"/>
    <lineage>
        <taxon>Eukaryota</taxon>
        <taxon>Fungi</taxon>
        <taxon>Fungi incertae sedis</taxon>
        <taxon>Mucoromycota</taxon>
        <taxon>Glomeromycotina</taxon>
        <taxon>Glomeromycetes</taxon>
        <taxon>Diversisporales</taxon>
        <taxon>Gigasporaceae</taxon>
        <taxon>Cetraspora</taxon>
    </lineage>
</organism>
<dbReference type="EMBL" id="CAJVQA010013218">
    <property type="protein sequence ID" value="CAG8722552.1"/>
    <property type="molecule type" value="Genomic_DNA"/>
</dbReference>
<proteinExistence type="predicted"/>
<evidence type="ECO:0000313" key="2">
    <source>
        <dbReference type="Proteomes" id="UP000789759"/>
    </source>
</evidence>
<feature type="non-terminal residue" evidence="1">
    <location>
        <position position="1"/>
    </location>
</feature>
<accession>A0A9N9I7F5</accession>
<dbReference type="Proteomes" id="UP000789759">
    <property type="component" value="Unassembled WGS sequence"/>
</dbReference>
<dbReference type="AlphaFoldDB" id="A0A9N9I7F5"/>